<protein>
    <submittedName>
        <fullName evidence="2">Uncharacterized protein</fullName>
    </submittedName>
</protein>
<proteinExistence type="predicted"/>
<dbReference type="EMBL" id="KN831682">
    <property type="protein sequence ID" value="KIK71773.1"/>
    <property type="molecule type" value="Genomic_DNA"/>
</dbReference>
<feature type="compositionally biased region" description="Polar residues" evidence="1">
    <location>
        <begin position="26"/>
        <end position="40"/>
    </location>
</feature>
<dbReference type="HOGENOM" id="CLU_1845751_0_0_1"/>
<reference evidence="2 3" key="1">
    <citation type="submission" date="2014-04" db="EMBL/GenBank/DDBJ databases">
        <authorList>
            <consortium name="DOE Joint Genome Institute"/>
            <person name="Kuo A."/>
            <person name="Kohler A."/>
            <person name="Jargeat P."/>
            <person name="Nagy L.G."/>
            <person name="Floudas D."/>
            <person name="Copeland A."/>
            <person name="Barry K.W."/>
            <person name="Cichocki N."/>
            <person name="Veneault-Fourrey C."/>
            <person name="LaButti K."/>
            <person name="Lindquist E.A."/>
            <person name="Lipzen A."/>
            <person name="Lundell T."/>
            <person name="Morin E."/>
            <person name="Murat C."/>
            <person name="Sun H."/>
            <person name="Tunlid A."/>
            <person name="Henrissat B."/>
            <person name="Grigoriev I.V."/>
            <person name="Hibbett D.S."/>
            <person name="Martin F."/>
            <person name="Nordberg H.P."/>
            <person name="Cantor M.N."/>
            <person name="Hua S.X."/>
        </authorList>
    </citation>
    <scope>NUCLEOTIDE SEQUENCE [LARGE SCALE GENOMIC DNA]</scope>
    <source>
        <strain evidence="2 3">Ve08.2h10</strain>
    </source>
</reference>
<dbReference type="AlphaFoldDB" id="A0A0D0C7Z2"/>
<dbReference type="OrthoDB" id="10478864at2759"/>
<dbReference type="InParanoid" id="A0A0D0C7Z2"/>
<reference evidence="3" key="2">
    <citation type="submission" date="2015-01" db="EMBL/GenBank/DDBJ databases">
        <title>Evolutionary Origins and Diversification of the Mycorrhizal Mutualists.</title>
        <authorList>
            <consortium name="DOE Joint Genome Institute"/>
            <consortium name="Mycorrhizal Genomics Consortium"/>
            <person name="Kohler A."/>
            <person name="Kuo A."/>
            <person name="Nagy L.G."/>
            <person name="Floudas D."/>
            <person name="Copeland A."/>
            <person name="Barry K.W."/>
            <person name="Cichocki N."/>
            <person name="Veneault-Fourrey C."/>
            <person name="LaButti K."/>
            <person name="Lindquist E.A."/>
            <person name="Lipzen A."/>
            <person name="Lundell T."/>
            <person name="Morin E."/>
            <person name="Murat C."/>
            <person name="Riley R."/>
            <person name="Ohm R."/>
            <person name="Sun H."/>
            <person name="Tunlid A."/>
            <person name="Henrissat B."/>
            <person name="Grigoriev I.V."/>
            <person name="Hibbett D.S."/>
            <person name="Martin F."/>
        </authorList>
    </citation>
    <scope>NUCLEOTIDE SEQUENCE [LARGE SCALE GENOMIC DNA]</scope>
    <source>
        <strain evidence="3">Ve08.2h10</strain>
    </source>
</reference>
<sequence length="139" mass="14812">MLPDKEGLAQSPSPVSFKFPFKDTSLANDLSTDHSPTLGSVSKDKQPHTNSPKGCESREGEALKKKKFFNPLSTEALEAAKFTNPTTSLPHVTMVLVDCVVPPADPATTRKAIGVPKDDNNNSTTQTGEGEGTATKKKT</sequence>
<dbReference type="Proteomes" id="UP000054538">
    <property type="component" value="Unassembled WGS sequence"/>
</dbReference>
<evidence type="ECO:0000313" key="3">
    <source>
        <dbReference type="Proteomes" id="UP000054538"/>
    </source>
</evidence>
<evidence type="ECO:0000313" key="2">
    <source>
        <dbReference type="EMBL" id="KIK71773.1"/>
    </source>
</evidence>
<gene>
    <name evidence="2" type="ORF">PAXRUDRAFT_22853</name>
</gene>
<feature type="region of interest" description="Disordered" evidence="1">
    <location>
        <begin position="107"/>
        <end position="139"/>
    </location>
</feature>
<accession>A0A0D0C7Z2</accession>
<feature type="region of interest" description="Disordered" evidence="1">
    <location>
        <begin position="26"/>
        <end position="64"/>
    </location>
</feature>
<keyword evidence="3" id="KW-1185">Reference proteome</keyword>
<organism evidence="2 3">
    <name type="scientific">Paxillus rubicundulus Ve08.2h10</name>
    <dbReference type="NCBI Taxonomy" id="930991"/>
    <lineage>
        <taxon>Eukaryota</taxon>
        <taxon>Fungi</taxon>
        <taxon>Dikarya</taxon>
        <taxon>Basidiomycota</taxon>
        <taxon>Agaricomycotina</taxon>
        <taxon>Agaricomycetes</taxon>
        <taxon>Agaricomycetidae</taxon>
        <taxon>Boletales</taxon>
        <taxon>Paxilineae</taxon>
        <taxon>Paxillaceae</taxon>
        <taxon>Paxillus</taxon>
    </lineage>
</organism>
<evidence type="ECO:0000256" key="1">
    <source>
        <dbReference type="SAM" id="MobiDB-lite"/>
    </source>
</evidence>
<name>A0A0D0C7Z2_9AGAM</name>